<dbReference type="KEGG" id="acan:ACA1_338790"/>
<dbReference type="AlphaFoldDB" id="L8H4C5"/>
<dbReference type="RefSeq" id="XP_004342804.1">
    <property type="nucleotide sequence ID" value="XM_004342755.1"/>
</dbReference>
<dbReference type="GeneID" id="14921241"/>
<dbReference type="EMBL" id="KB007919">
    <property type="protein sequence ID" value="ELR20389.1"/>
    <property type="molecule type" value="Genomic_DNA"/>
</dbReference>
<dbReference type="VEuPathDB" id="AmoebaDB:ACA1_338790"/>
<protein>
    <submittedName>
        <fullName evidence="2">Uncharacterized protein</fullName>
    </submittedName>
</protein>
<name>L8H4C5_ACACF</name>
<proteinExistence type="predicted"/>
<accession>L8H4C5</accession>
<dbReference type="Proteomes" id="UP000011083">
    <property type="component" value="Unassembled WGS sequence"/>
</dbReference>
<keyword evidence="3" id="KW-1185">Reference proteome</keyword>
<sequence length="87" mass="9314">MPMGTFMLFGTFNGSTNSTALDLRLARCHEAGLMPTFPCGGSFLIQNGMDGTHGFQLAWAQTVNGWSSSPAPLSTQSWPSLQTGHIH</sequence>
<evidence type="ECO:0000313" key="3">
    <source>
        <dbReference type="Proteomes" id="UP000011083"/>
    </source>
</evidence>
<reference evidence="2 3" key="1">
    <citation type="journal article" date="2013" name="Genome Biol.">
        <title>Genome of Acanthamoeba castellanii highlights extensive lateral gene transfer and early evolution of tyrosine kinase signaling.</title>
        <authorList>
            <person name="Clarke M."/>
            <person name="Lohan A.J."/>
            <person name="Liu B."/>
            <person name="Lagkouvardos I."/>
            <person name="Roy S."/>
            <person name="Zafar N."/>
            <person name="Bertelli C."/>
            <person name="Schilde C."/>
            <person name="Kianianmomeni A."/>
            <person name="Burglin T.R."/>
            <person name="Frech C."/>
            <person name="Turcotte B."/>
            <person name="Kopec K.O."/>
            <person name="Synnott J.M."/>
            <person name="Choo C."/>
            <person name="Paponov I."/>
            <person name="Finkler A."/>
            <person name="Soon Heng Tan C."/>
            <person name="Hutchins A.P."/>
            <person name="Weinmeier T."/>
            <person name="Rattei T."/>
            <person name="Chu J.S."/>
            <person name="Gimenez G."/>
            <person name="Irimia M."/>
            <person name="Rigden D.J."/>
            <person name="Fitzpatrick D.A."/>
            <person name="Lorenzo-Morales J."/>
            <person name="Bateman A."/>
            <person name="Chiu C.H."/>
            <person name="Tang P."/>
            <person name="Hegemann P."/>
            <person name="Fromm H."/>
            <person name="Raoult D."/>
            <person name="Greub G."/>
            <person name="Miranda-Saavedra D."/>
            <person name="Chen N."/>
            <person name="Nash P."/>
            <person name="Ginger M.L."/>
            <person name="Horn M."/>
            <person name="Schaap P."/>
            <person name="Caler L."/>
            <person name="Loftus B."/>
        </authorList>
    </citation>
    <scope>NUCLEOTIDE SEQUENCE [LARGE SCALE GENOMIC DNA]</scope>
    <source>
        <strain evidence="2 3">Neff</strain>
    </source>
</reference>
<organism evidence="2 3">
    <name type="scientific">Acanthamoeba castellanii (strain ATCC 30010 / Neff)</name>
    <dbReference type="NCBI Taxonomy" id="1257118"/>
    <lineage>
        <taxon>Eukaryota</taxon>
        <taxon>Amoebozoa</taxon>
        <taxon>Discosea</taxon>
        <taxon>Longamoebia</taxon>
        <taxon>Centramoebida</taxon>
        <taxon>Acanthamoebidae</taxon>
        <taxon>Acanthamoeba</taxon>
    </lineage>
</organism>
<evidence type="ECO:0000313" key="2">
    <source>
        <dbReference type="EMBL" id="ELR20389.1"/>
    </source>
</evidence>
<evidence type="ECO:0000256" key="1">
    <source>
        <dbReference type="SAM" id="MobiDB-lite"/>
    </source>
</evidence>
<gene>
    <name evidence="2" type="ORF">ACA1_338790</name>
</gene>
<feature type="region of interest" description="Disordered" evidence="1">
    <location>
        <begin position="67"/>
        <end position="87"/>
    </location>
</feature>